<dbReference type="EMBL" id="CP121694">
    <property type="protein sequence ID" value="WRO21013.1"/>
    <property type="molecule type" value="Genomic_DNA"/>
</dbReference>
<dbReference type="InterPro" id="IPR016032">
    <property type="entry name" value="Sig_transdc_resp-reg_C-effctor"/>
</dbReference>
<name>A0AAU0UP92_9FIRM</name>
<evidence type="ECO:0000313" key="2">
    <source>
        <dbReference type="Proteomes" id="UP001329915"/>
    </source>
</evidence>
<protein>
    <submittedName>
        <fullName evidence="1">Helix-turn-helix transcriptional regulator</fullName>
    </submittedName>
</protein>
<reference evidence="1 2" key="1">
    <citation type="submission" date="2023-04" db="EMBL/GenBank/DDBJ databases">
        <authorList>
            <person name="Hsu D."/>
        </authorList>
    </citation>
    <scope>NUCLEOTIDE SEQUENCE [LARGE SCALE GENOMIC DNA]</scope>
    <source>
        <strain evidence="1 2">MK1</strain>
    </source>
</reference>
<keyword evidence="2" id="KW-1185">Reference proteome</keyword>
<sequence>MTTKQKLKIQQLRKLGQSYGKIAAALSISENTVKSYCRRNNIGNSKKPVEHEDKESNINCKHCGEPLTQGTKGHPKKFCSEQCRRAWWKENDSQYKKKAYYTLVCKECGKTFESYGNKTRKFCGHACYIKHRFEKARDDCDACSV</sequence>
<dbReference type="RefSeq" id="WP_366923886.1">
    <property type="nucleotide sequence ID" value="NZ_CP121694.1"/>
</dbReference>
<dbReference type="GO" id="GO:0006355">
    <property type="term" value="P:regulation of DNA-templated transcription"/>
    <property type="evidence" value="ECO:0007669"/>
    <property type="project" value="InterPro"/>
</dbReference>
<organism evidence="1 2">
    <name type="scientific">Metallumcola ferriviriculae</name>
    <dbReference type="NCBI Taxonomy" id="3039180"/>
    <lineage>
        <taxon>Bacteria</taxon>
        <taxon>Bacillati</taxon>
        <taxon>Bacillota</taxon>
        <taxon>Clostridia</taxon>
        <taxon>Neomoorellales</taxon>
        <taxon>Desulfitibacteraceae</taxon>
        <taxon>Metallumcola</taxon>
    </lineage>
</organism>
<accession>A0AAU0UP92</accession>
<dbReference type="KEGG" id="dbc:MFMK1_000804"/>
<gene>
    <name evidence="1" type="ORF">MFMK1_000804</name>
</gene>
<dbReference type="AlphaFoldDB" id="A0AAU0UP92"/>
<evidence type="ECO:0000313" key="1">
    <source>
        <dbReference type="EMBL" id="WRO21013.1"/>
    </source>
</evidence>
<dbReference type="Gene3D" id="1.10.10.60">
    <property type="entry name" value="Homeodomain-like"/>
    <property type="match status" value="1"/>
</dbReference>
<proteinExistence type="predicted"/>
<dbReference type="SUPFAM" id="SSF46894">
    <property type="entry name" value="C-terminal effector domain of the bipartite response regulators"/>
    <property type="match status" value="1"/>
</dbReference>
<dbReference type="GO" id="GO:0003677">
    <property type="term" value="F:DNA binding"/>
    <property type="evidence" value="ECO:0007669"/>
    <property type="project" value="InterPro"/>
</dbReference>
<dbReference type="Proteomes" id="UP001329915">
    <property type="component" value="Chromosome"/>
</dbReference>